<evidence type="ECO:0000256" key="1">
    <source>
        <dbReference type="ARBA" id="ARBA00004127"/>
    </source>
</evidence>
<dbReference type="GO" id="GO:0005886">
    <property type="term" value="C:plasma membrane"/>
    <property type="evidence" value="ECO:0007669"/>
    <property type="project" value="TreeGrafter"/>
</dbReference>
<keyword evidence="8" id="KW-1185">Reference proteome</keyword>
<evidence type="ECO:0000313" key="8">
    <source>
        <dbReference type="Proteomes" id="UP000807342"/>
    </source>
</evidence>
<dbReference type="InterPro" id="IPR019402">
    <property type="entry name" value="CWH43_N"/>
</dbReference>
<keyword evidence="4 5" id="KW-0472">Membrane</keyword>
<reference evidence="7" key="1">
    <citation type="submission" date="2020-11" db="EMBL/GenBank/DDBJ databases">
        <authorList>
            <consortium name="DOE Joint Genome Institute"/>
            <person name="Ahrendt S."/>
            <person name="Riley R."/>
            <person name="Andreopoulos W."/>
            <person name="Labutti K."/>
            <person name="Pangilinan J."/>
            <person name="Ruiz-Duenas F.J."/>
            <person name="Barrasa J.M."/>
            <person name="Sanchez-Garcia M."/>
            <person name="Camarero S."/>
            <person name="Miyauchi S."/>
            <person name="Serrano A."/>
            <person name="Linde D."/>
            <person name="Babiker R."/>
            <person name="Drula E."/>
            <person name="Ayuso-Fernandez I."/>
            <person name="Pacheco R."/>
            <person name="Padilla G."/>
            <person name="Ferreira P."/>
            <person name="Barriuso J."/>
            <person name="Kellner H."/>
            <person name="Castanera R."/>
            <person name="Alfaro M."/>
            <person name="Ramirez L."/>
            <person name="Pisabarro A.G."/>
            <person name="Kuo A."/>
            <person name="Tritt A."/>
            <person name="Lipzen A."/>
            <person name="He G."/>
            <person name="Yan M."/>
            <person name="Ng V."/>
            <person name="Cullen D."/>
            <person name="Martin F."/>
            <person name="Rosso M.-N."/>
            <person name="Henrissat B."/>
            <person name="Hibbett D."/>
            <person name="Martinez A.T."/>
            <person name="Grigoriev I.V."/>
        </authorList>
    </citation>
    <scope>NUCLEOTIDE SEQUENCE</scope>
    <source>
        <strain evidence="7">MF-IS2</strain>
    </source>
</reference>
<sequence length="268" mass="30298">MDTFANVNAFDNHDNFRSAPTRRVHPHRHWQYVWLPLVSALVWFGTLWAMLIVWLASGRPRYPSQDGSIAYISDIGASSLKPLFIVGCSITAVGFFFSLAVERFLRHSGRLVAHMRRRERIFGILAMLGSVIGGLGLILLSIFDTKRHTSAHRAFLLVFMVGVALSAIFTIVEYYWLSKDFPEVRRLQYAYIAKALIAITLICLAIAFGVALYNSTNAGAVLEWTIAFGFTFYLLTFFYDLRLSKGIASGELTREKLRENPSLAHRRA</sequence>
<organism evidence="7 8">
    <name type="scientific">Macrolepiota fuliginosa MF-IS2</name>
    <dbReference type="NCBI Taxonomy" id="1400762"/>
    <lineage>
        <taxon>Eukaryota</taxon>
        <taxon>Fungi</taxon>
        <taxon>Dikarya</taxon>
        <taxon>Basidiomycota</taxon>
        <taxon>Agaricomycotina</taxon>
        <taxon>Agaricomycetes</taxon>
        <taxon>Agaricomycetidae</taxon>
        <taxon>Agaricales</taxon>
        <taxon>Agaricineae</taxon>
        <taxon>Agaricaceae</taxon>
        <taxon>Macrolepiota</taxon>
    </lineage>
</organism>
<evidence type="ECO:0000256" key="4">
    <source>
        <dbReference type="ARBA" id="ARBA00023136"/>
    </source>
</evidence>
<dbReference type="AlphaFoldDB" id="A0A9P5XDV8"/>
<dbReference type="PANTHER" id="PTHR21324">
    <property type="entry name" value="FASTING-INDUCIBLE INTEGRAL MEMBRANE PROTEIN TM6P1-RELATED"/>
    <property type="match status" value="1"/>
</dbReference>
<gene>
    <name evidence="7" type="ORF">P691DRAFT_669674</name>
</gene>
<feature type="transmembrane region" description="Helical" evidence="5">
    <location>
        <begin position="155"/>
        <end position="177"/>
    </location>
</feature>
<accession>A0A9P5XDV8</accession>
<feature type="transmembrane region" description="Helical" evidence="5">
    <location>
        <begin position="189"/>
        <end position="213"/>
    </location>
</feature>
<keyword evidence="2 5" id="KW-0812">Transmembrane</keyword>
<feature type="transmembrane region" description="Helical" evidence="5">
    <location>
        <begin position="219"/>
        <end position="239"/>
    </location>
</feature>
<feature type="transmembrane region" description="Helical" evidence="5">
    <location>
        <begin position="32"/>
        <end position="56"/>
    </location>
</feature>
<dbReference type="OrthoDB" id="10032492at2759"/>
<protein>
    <recommendedName>
        <fullName evidence="6">CWH43-like N-terminal domain-containing protein</fullName>
    </recommendedName>
</protein>
<proteinExistence type="predicted"/>
<dbReference type="PANTHER" id="PTHR21324:SF2">
    <property type="entry name" value="EG:22E5.9 PROTEIN"/>
    <property type="match status" value="1"/>
</dbReference>
<evidence type="ECO:0000256" key="5">
    <source>
        <dbReference type="SAM" id="Phobius"/>
    </source>
</evidence>
<name>A0A9P5XDV8_9AGAR</name>
<dbReference type="InterPro" id="IPR050911">
    <property type="entry name" value="DRAM/TMEM150_Autophagy_Mod"/>
</dbReference>
<comment type="caution">
    <text evidence="7">The sequence shown here is derived from an EMBL/GenBank/DDBJ whole genome shotgun (WGS) entry which is preliminary data.</text>
</comment>
<feature type="transmembrane region" description="Helical" evidence="5">
    <location>
        <begin position="83"/>
        <end position="101"/>
    </location>
</feature>
<dbReference type="EMBL" id="MU151165">
    <property type="protein sequence ID" value="KAF9448317.1"/>
    <property type="molecule type" value="Genomic_DNA"/>
</dbReference>
<evidence type="ECO:0000256" key="2">
    <source>
        <dbReference type="ARBA" id="ARBA00022692"/>
    </source>
</evidence>
<evidence type="ECO:0000259" key="6">
    <source>
        <dbReference type="Pfam" id="PF10277"/>
    </source>
</evidence>
<feature type="transmembrane region" description="Helical" evidence="5">
    <location>
        <begin position="121"/>
        <end position="143"/>
    </location>
</feature>
<evidence type="ECO:0000313" key="7">
    <source>
        <dbReference type="EMBL" id="KAF9448317.1"/>
    </source>
</evidence>
<keyword evidence="3 5" id="KW-1133">Transmembrane helix</keyword>
<dbReference type="Pfam" id="PF10277">
    <property type="entry name" value="Frag1"/>
    <property type="match status" value="1"/>
</dbReference>
<dbReference type="Proteomes" id="UP000807342">
    <property type="component" value="Unassembled WGS sequence"/>
</dbReference>
<feature type="domain" description="CWH43-like N-terminal" evidence="6">
    <location>
        <begin position="32"/>
        <end position="242"/>
    </location>
</feature>
<evidence type="ECO:0000256" key="3">
    <source>
        <dbReference type="ARBA" id="ARBA00022989"/>
    </source>
</evidence>
<dbReference type="GO" id="GO:0012505">
    <property type="term" value="C:endomembrane system"/>
    <property type="evidence" value="ECO:0007669"/>
    <property type="project" value="UniProtKB-SubCell"/>
</dbReference>
<comment type="subcellular location">
    <subcellularLocation>
        <location evidence="1">Endomembrane system</location>
        <topology evidence="1">Multi-pass membrane protein</topology>
    </subcellularLocation>
</comment>